<name>A0A4P7MSM6_PYROR</name>
<gene>
    <name evidence="2" type="ORF">PoMZ_08964</name>
</gene>
<dbReference type="Proteomes" id="UP000294847">
    <property type="component" value="Chromosome 1"/>
</dbReference>
<evidence type="ECO:0000256" key="1">
    <source>
        <dbReference type="SAM" id="MobiDB-lite"/>
    </source>
</evidence>
<sequence length="209" mass="23462">MARPTNPEKHKKQRKELVRKRGGSLMRKAEQLGKLGETFVLAVVFDPLYGYDGIVHTPKGFEEPNIKKPSRKIRRRCPHSSSQRQKQLPKSQEPVLDEITVEASDGSYLQEDDGDSPVEENGNQEDNELPAYSIGTSETDAPHVDDDFKTLFGQIDFCNEPKMADFQPVKTQASTVKRRIVGVRLKDGRFIPKGSLNMGSNTLSGHRVD</sequence>
<evidence type="ECO:0000313" key="2">
    <source>
        <dbReference type="EMBL" id="QBZ53289.1"/>
    </source>
</evidence>
<evidence type="ECO:0008006" key="4">
    <source>
        <dbReference type="Google" id="ProtNLM"/>
    </source>
</evidence>
<organism evidence="2 3">
    <name type="scientific">Pyricularia oryzae</name>
    <name type="common">Rice blast fungus</name>
    <name type="synonym">Magnaporthe oryzae</name>
    <dbReference type="NCBI Taxonomy" id="318829"/>
    <lineage>
        <taxon>Eukaryota</taxon>
        <taxon>Fungi</taxon>
        <taxon>Dikarya</taxon>
        <taxon>Ascomycota</taxon>
        <taxon>Pezizomycotina</taxon>
        <taxon>Sordariomycetes</taxon>
        <taxon>Sordariomycetidae</taxon>
        <taxon>Magnaporthales</taxon>
        <taxon>Pyriculariaceae</taxon>
        <taxon>Pyricularia</taxon>
    </lineage>
</organism>
<feature type="compositionally biased region" description="Acidic residues" evidence="1">
    <location>
        <begin position="110"/>
        <end position="128"/>
    </location>
</feature>
<feature type="compositionally biased region" description="Basic residues" evidence="1">
    <location>
        <begin position="68"/>
        <end position="78"/>
    </location>
</feature>
<accession>A0A4P7MSM6</accession>
<reference evidence="2 3" key="1">
    <citation type="journal article" date="2019" name="Mol. Biol. Evol.">
        <title>Blast fungal genomes show frequent chromosomal changes, gene gains and losses, and effector gene turnover.</title>
        <authorList>
            <person name="Gomez Luciano L.B."/>
            <person name="Jason Tsai I."/>
            <person name="Chuma I."/>
            <person name="Tosa Y."/>
            <person name="Chen Y.H."/>
            <person name="Li J.Y."/>
            <person name="Li M.Y."/>
            <person name="Jade Lu M.Y."/>
            <person name="Nakayashiki H."/>
            <person name="Li W.H."/>
        </authorList>
    </citation>
    <scope>NUCLEOTIDE SEQUENCE [LARGE SCALE GENOMIC DNA]</scope>
    <source>
        <strain evidence="2">MZ5-1-6</strain>
    </source>
</reference>
<feature type="compositionally biased region" description="Basic residues" evidence="1">
    <location>
        <begin position="9"/>
        <end position="22"/>
    </location>
</feature>
<feature type="compositionally biased region" description="Polar residues" evidence="1">
    <location>
        <begin position="79"/>
        <end position="90"/>
    </location>
</feature>
<proteinExistence type="predicted"/>
<dbReference type="EMBL" id="CP034204">
    <property type="protein sequence ID" value="QBZ53289.1"/>
    <property type="molecule type" value="Genomic_DNA"/>
</dbReference>
<protein>
    <recommendedName>
        <fullName evidence="4">MADS-box domain-containing protein</fullName>
    </recommendedName>
</protein>
<feature type="region of interest" description="Disordered" evidence="1">
    <location>
        <begin position="1"/>
        <end position="22"/>
    </location>
</feature>
<feature type="region of interest" description="Disordered" evidence="1">
    <location>
        <begin position="54"/>
        <end position="142"/>
    </location>
</feature>
<evidence type="ECO:0000313" key="3">
    <source>
        <dbReference type="Proteomes" id="UP000294847"/>
    </source>
</evidence>
<dbReference type="AlphaFoldDB" id="A0A4P7MSM6"/>